<reference evidence="7 8" key="1">
    <citation type="submission" date="2019-02" db="EMBL/GenBank/DDBJ databases">
        <title>Deep-cultivation of Planctomycetes and their phenomic and genomic characterization uncovers novel biology.</title>
        <authorList>
            <person name="Wiegand S."/>
            <person name="Jogler M."/>
            <person name="Boedeker C."/>
            <person name="Pinto D."/>
            <person name="Vollmers J."/>
            <person name="Rivas-Marin E."/>
            <person name="Kohn T."/>
            <person name="Peeters S.H."/>
            <person name="Heuer A."/>
            <person name="Rast P."/>
            <person name="Oberbeckmann S."/>
            <person name="Bunk B."/>
            <person name="Jeske O."/>
            <person name="Meyerdierks A."/>
            <person name="Storesund J.E."/>
            <person name="Kallscheuer N."/>
            <person name="Luecker S."/>
            <person name="Lage O.M."/>
            <person name="Pohl T."/>
            <person name="Merkel B.J."/>
            <person name="Hornburger P."/>
            <person name="Mueller R.-W."/>
            <person name="Bruemmer F."/>
            <person name="Labrenz M."/>
            <person name="Spormann A.M."/>
            <person name="Op Den Camp H."/>
            <person name="Overmann J."/>
            <person name="Amann R."/>
            <person name="Jetten M.S.M."/>
            <person name="Mascher T."/>
            <person name="Medema M.H."/>
            <person name="Devos D.P."/>
            <person name="Kaster A.-K."/>
            <person name="Ovreas L."/>
            <person name="Rohde M."/>
            <person name="Galperin M.Y."/>
            <person name="Jogler C."/>
        </authorList>
    </citation>
    <scope>NUCLEOTIDE SEQUENCE [LARGE SCALE GENOMIC DNA]</scope>
    <source>
        <strain evidence="7 8">Pla144</strain>
    </source>
</reference>
<dbReference type="OrthoDB" id="6360at2"/>
<keyword evidence="3 5" id="KW-1133">Transmembrane helix</keyword>
<dbReference type="Proteomes" id="UP000318437">
    <property type="component" value="Unassembled WGS sequence"/>
</dbReference>
<evidence type="ECO:0000256" key="1">
    <source>
        <dbReference type="ARBA" id="ARBA00004141"/>
    </source>
</evidence>
<sequence>MIGLVVTSSLANDKTRTAKSSALHNSSIDASPHLRRRYLFVILTFLLSVLLYVDRICISAAKNEISADLHLDDRQMGWAMSLFALGYALFQTPGGRLADVFGARKALSLIVLAWSAFTGLTGLVKGYLSLLVVRFLFGASEAGAFPSIARATYGWTPMGERGLVQGVVFSGSRIGGAASLALLPILIDSLGWRGAFLLLTGVGVVWAIVWFWWFRDDPRDHQGISSEELDYVLANRQQKTCGEKTSAESKSLRLKTILSSRNVQLLAFQYFCSNFTFFFCLTWLFPHLQKTYQLSGVEAGFYAAAPLVAGACGNWTSGFWVDRLYRRGLWRWSRRIPAGLGFVLGATGLLGHLASSDPIAAISWFCLAVFGADMTLSPSWSTCIDIAKSNAGTVSGLMNMAGNIGSFVTALAFPYLAAWVGSNGPFFLIAALLNASGAAAWLLIDPQRELAKV</sequence>
<keyword evidence="2 5" id="KW-0812">Transmembrane</keyword>
<organism evidence="7 8">
    <name type="scientific">Bythopirellula polymerisocia</name>
    <dbReference type="NCBI Taxonomy" id="2528003"/>
    <lineage>
        <taxon>Bacteria</taxon>
        <taxon>Pseudomonadati</taxon>
        <taxon>Planctomycetota</taxon>
        <taxon>Planctomycetia</taxon>
        <taxon>Pirellulales</taxon>
        <taxon>Lacipirellulaceae</taxon>
        <taxon>Bythopirellula</taxon>
    </lineage>
</organism>
<accession>A0A5C6CWC4</accession>
<feature type="transmembrane region" description="Helical" evidence="5">
    <location>
        <begin position="359"/>
        <end position="376"/>
    </location>
</feature>
<feature type="transmembrane region" description="Helical" evidence="5">
    <location>
        <begin position="267"/>
        <end position="285"/>
    </location>
</feature>
<feature type="transmembrane region" description="Helical" evidence="5">
    <location>
        <begin position="397"/>
        <end position="420"/>
    </location>
</feature>
<dbReference type="InterPro" id="IPR050382">
    <property type="entry name" value="MFS_Na/Anion_cotransporter"/>
</dbReference>
<evidence type="ECO:0000256" key="2">
    <source>
        <dbReference type="ARBA" id="ARBA00022692"/>
    </source>
</evidence>
<feature type="transmembrane region" description="Helical" evidence="5">
    <location>
        <begin position="76"/>
        <end position="94"/>
    </location>
</feature>
<evidence type="ECO:0000313" key="7">
    <source>
        <dbReference type="EMBL" id="TWU28698.1"/>
    </source>
</evidence>
<dbReference type="Pfam" id="PF07690">
    <property type="entry name" value="MFS_1"/>
    <property type="match status" value="1"/>
</dbReference>
<feature type="transmembrane region" description="Helical" evidence="5">
    <location>
        <begin position="336"/>
        <end position="353"/>
    </location>
</feature>
<evidence type="ECO:0000259" key="6">
    <source>
        <dbReference type="PROSITE" id="PS50850"/>
    </source>
</evidence>
<feature type="transmembrane region" description="Helical" evidence="5">
    <location>
        <begin position="38"/>
        <end position="56"/>
    </location>
</feature>
<protein>
    <submittedName>
        <fullName evidence="7">Putative sulfoacetate transporter SauU</fullName>
    </submittedName>
</protein>
<evidence type="ECO:0000256" key="4">
    <source>
        <dbReference type="ARBA" id="ARBA00023136"/>
    </source>
</evidence>
<comment type="caution">
    <text evidence="7">The sequence shown here is derived from an EMBL/GenBank/DDBJ whole genome shotgun (WGS) entry which is preliminary data.</text>
</comment>
<dbReference type="GO" id="GO:0016020">
    <property type="term" value="C:membrane"/>
    <property type="evidence" value="ECO:0007669"/>
    <property type="project" value="UniProtKB-SubCell"/>
</dbReference>
<dbReference type="SUPFAM" id="SSF103473">
    <property type="entry name" value="MFS general substrate transporter"/>
    <property type="match status" value="1"/>
</dbReference>
<dbReference type="PANTHER" id="PTHR11662:SF399">
    <property type="entry name" value="FI19708P1-RELATED"/>
    <property type="match status" value="1"/>
</dbReference>
<dbReference type="PANTHER" id="PTHR11662">
    <property type="entry name" value="SOLUTE CARRIER FAMILY 17"/>
    <property type="match status" value="1"/>
</dbReference>
<gene>
    <name evidence="7" type="primary">sauU_1</name>
    <name evidence="7" type="ORF">Pla144_19900</name>
</gene>
<dbReference type="PROSITE" id="PS50850">
    <property type="entry name" value="MFS"/>
    <property type="match status" value="1"/>
</dbReference>
<feature type="transmembrane region" description="Helical" evidence="5">
    <location>
        <begin position="106"/>
        <end position="128"/>
    </location>
</feature>
<dbReference type="Gene3D" id="1.20.1250.20">
    <property type="entry name" value="MFS general substrate transporter like domains"/>
    <property type="match status" value="2"/>
</dbReference>
<comment type="subcellular location">
    <subcellularLocation>
        <location evidence="1">Membrane</location>
        <topology evidence="1">Multi-pass membrane protein</topology>
    </subcellularLocation>
</comment>
<name>A0A5C6CWC4_9BACT</name>
<dbReference type="EMBL" id="SJPS01000002">
    <property type="protein sequence ID" value="TWU28698.1"/>
    <property type="molecule type" value="Genomic_DNA"/>
</dbReference>
<dbReference type="AlphaFoldDB" id="A0A5C6CWC4"/>
<evidence type="ECO:0000256" key="3">
    <source>
        <dbReference type="ARBA" id="ARBA00022989"/>
    </source>
</evidence>
<evidence type="ECO:0000256" key="5">
    <source>
        <dbReference type="SAM" id="Phobius"/>
    </source>
</evidence>
<dbReference type="InterPro" id="IPR020846">
    <property type="entry name" value="MFS_dom"/>
</dbReference>
<keyword evidence="8" id="KW-1185">Reference proteome</keyword>
<dbReference type="GO" id="GO:0022857">
    <property type="term" value="F:transmembrane transporter activity"/>
    <property type="evidence" value="ECO:0007669"/>
    <property type="project" value="InterPro"/>
</dbReference>
<keyword evidence="4 5" id="KW-0472">Membrane</keyword>
<dbReference type="InterPro" id="IPR011701">
    <property type="entry name" value="MFS"/>
</dbReference>
<feature type="transmembrane region" description="Helical" evidence="5">
    <location>
        <begin position="426"/>
        <end position="444"/>
    </location>
</feature>
<dbReference type="CDD" id="cd17319">
    <property type="entry name" value="MFS_ExuT_GudP_like"/>
    <property type="match status" value="1"/>
</dbReference>
<dbReference type="InterPro" id="IPR036259">
    <property type="entry name" value="MFS_trans_sf"/>
</dbReference>
<feature type="domain" description="Major facilitator superfamily (MFS) profile" evidence="6">
    <location>
        <begin position="40"/>
        <end position="449"/>
    </location>
</feature>
<proteinExistence type="predicted"/>
<feature type="transmembrane region" description="Helical" evidence="5">
    <location>
        <begin position="194"/>
        <end position="213"/>
    </location>
</feature>
<evidence type="ECO:0000313" key="8">
    <source>
        <dbReference type="Proteomes" id="UP000318437"/>
    </source>
</evidence>